<dbReference type="GO" id="GO:0008484">
    <property type="term" value="F:sulfuric ester hydrolase activity"/>
    <property type="evidence" value="ECO:0007669"/>
    <property type="project" value="InterPro"/>
</dbReference>
<dbReference type="Proteomes" id="UP000617628">
    <property type="component" value="Unassembled WGS sequence"/>
</dbReference>
<dbReference type="PANTHER" id="PTHR10342:SF274">
    <property type="entry name" value="ARYLSULFATASE B"/>
    <property type="match status" value="1"/>
</dbReference>
<protein>
    <submittedName>
        <fullName evidence="7">Sulfatase-like hydrolase/transferase</fullName>
    </submittedName>
</protein>
<proteinExistence type="inferred from homology"/>
<dbReference type="PANTHER" id="PTHR10342">
    <property type="entry name" value="ARYLSULFATASE"/>
    <property type="match status" value="1"/>
</dbReference>
<evidence type="ECO:0000313" key="7">
    <source>
        <dbReference type="EMBL" id="MBK1877704.1"/>
    </source>
</evidence>
<dbReference type="Gene3D" id="3.30.1120.10">
    <property type="match status" value="1"/>
</dbReference>
<dbReference type="InterPro" id="IPR047115">
    <property type="entry name" value="ARSB"/>
</dbReference>
<dbReference type="RefSeq" id="WP_200355917.1">
    <property type="nucleotide sequence ID" value="NZ_JAENIL010000021.1"/>
</dbReference>
<dbReference type="AlphaFoldDB" id="A0A934S1G7"/>
<dbReference type="GO" id="GO:0046872">
    <property type="term" value="F:metal ion binding"/>
    <property type="evidence" value="ECO:0007669"/>
    <property type="project" value="UniProtKB-KW"/>
</dbReference>
<dbReference type="EMBL" id="JAENIL010000021">
    <property type="protein sequence ID" value="MBK1877704.1"/>
    <property type="molecule type" value="Genomic_DNA"/>
</dbReference>
<comment type="caution">
    <text evidence="7">The sequence shown here is derived from an EMBL/GenBank/DDBJ whole genome shotgun (WGS) entry which is preliminary data.</text>
</comment>
<dbReference type="PROSITE" id="PS00523">
    <property type="entry name" value="SULFATASE_1"/>
    <property type="match status" value="1"/>
</dbReference>
<evidence type="ECO:0000313" key="8">
    <source>
        <dbReference type="Proteomes" id="UP000617628"/>
    </source>
</evidence>
<keyword evidence="4" id="KW-0106">Calcium</keyword>
<dbReference type="InterPro" id="IPR024607">
    <property type="entry name" value="Sulfatase_CS"/>
</dbReference>
<dbReference type="InterPro" id="IPR017850">
    <property type="entry name" value="Alkaline_phosphatase_core_sf"/>
</dbReference>
<reference evidence="7" key="1">
    <citation type="submission" date="2021-01" db="EMBL/GenBank/DDBJ databases">
        <title>Modified the classification status of verrucomicrobia.</title>
        <authorList>
            <person name="Feng X."/>
        </authorList>
    </citation>
    <scope>NUCLEOTIDE SEQUENCE</scope>
    <source>
        <strain evidence="7">KCTC 13126</strain>
    </source>
</reference>
<evidence type="ECO:0000259" key="6">
    <source>
        <dbReference type="Pfam" id="PF00884"/>
    </source>
</evidence>
<dbReference type="SUPFAM" id="SSF53649">
    <property type="entry name" value="Alkaline phosphatase-like"/>
    <property type="match status" value="1"/>
</dbReference>
<name>A0A934S1G7_9BACT</name>
<organism evidence="7 8">
    <name type="scientific">Pelagicoccus mobilis</name>
    <dbReference type="NCBI Taxonomy" id="415221"/>
    <lineage>
        <taxon>Bacteria</taxon>
        <taxon>Pseudomonadati</taxon>
        <taxon>Verrucomicrobiota</taxon>
        <taxon>Opitutia</taxon>
        <taxon>Puniceicoccales</taxon>
        <taxon>Pelagicoccaceae</taxon>
        <taxon>Pelagicoccus</taxon>
    </lineage>
</organism>
<sequence length="461" mass="51635">MIRLVFAFLCFCTAVKATEQPNVVIILADDLGWNSVGWHNREVMKTPNLDRLCAEGIELDRFYVSPMCSPTRAGLLTGRYPIRYGRARAVISPWREVGLPASETTLAEALSEVGYERRGIFGKWHLGHWKREWQPNSRGFTDFVGCYNGAIDYFTRERDGELDWHRNDEPLQVDGYITELTGQDASAFIREAAKGEAPYLCYIPFNAPHNPNQVPEKYLEHYKGIEHKNTQIHFAMITAMDEAIGQILEAIEDTGEADDTIVWFFSDNGAHHSIKGGNAPLNGGKLTTYEGGVRVPACVRYPKWDGGRKLSQRMVYTDIAPTVLELAGVDTGALELSLDGVDLGGVLSGREETIPERDLYFYHGQPGRDKECYSVISGDWKLVINGPDIVSGRIEGQRVELFKLDSDPNESEDLASVNPETTERLFGKLVTFRRLQPEDSIPPYLIGAEGFVAPKDWLIAE</sequence>
<dbReference type="InterPro" id="IPR000917">
    <property type="entry name" value="Sulfatase_N"/>
</dbReference>
<gene>
    <name evidence="7" type="ORF">JIN87_12570</name>
</gene>
<evidence type="ECO:0000256" key="4">
    <source>
        <dbReference type="ARBA" id="ARBA00022837"/>
    </source>
</evidence>
<evidence type="ECO:0000256" key="5">
    <source>
        <dbReference type="ARBA" id="ARBA00023180"/>
    </source>
</evidence>
<keyword evidence="2" id="KW-0479">Metal-binding</keyword>
<keyword evidence="8" id="KW-1185">Reference proteome</keyword>
<feature type="domain" description="Sulfatase N-terminal" evidence="6">
    <location>
        <begin position="21"/>
        <end position="329"/>
    </location>
</feature>
<evidence type="ECO:0000256" key="3">
    <source>
        <dbReference type="ARBA" id="ARBA00022801"/>
    </source>
</evidence>
<dbReference type="Pfam" id="PF00884">
    <property type="entry name" value="Sulfatase"/>
    <property type="match status" value="1"/>
</dbReference>
<keyword evidence="5" id="KW-0325">Glycoprotein</keyword>
<keyword evidence="3 7" id="KW-0378">Hydrolase</keyword>
<evidence type="ECO:0000256" key="1">
    <source>
        <dbReference type="ARBA" id="ARBA00008779"/>
    </source>
</evidence>
<dbReference type="Gene3D" id="3.40.720.10">
    <property type="entry name" value="Alkaline Phosphatase, subunit A"/>
    <property type="match status" value="1"/>
</dbReference>
<evidence type="ECO:0000256" key="2">
    <source>
        <dbReference type="ARBA" id="ARBA00022723"/>
    </source>
</evidence>
<comment type="similarity">
    <text evidence="1">Belongs to the sulfatase family.</text>
</comment>
<accession>A0A934S1G7</accession>